<proteinExistence type="predicted"/>
<evidence type="ECO:0000313" key="2">
    <source>
        <dbReference type="Proteomes" id="UP001165186"/>
    </source>
</evidence>
<protein>
    <submittedName>
        <fullName evidence="1">Catalase</fullName>
    </submittedName>
</protein>
<accession>A0ACB5RRP4</accession>
<organism evidence="1 2">
    <name type="scientific">Neofusicoccum parvum</name>
    <dbReference type="NCBI Taxonomy" id="310453"/>
    <lineage>
        <taxon>Eukaryota</taxon>
        <taxon>Fungi</taxon>
        <taxon>Dikarya</taxon>
        <taxon>Ascomycota</taxon>
        <taxon>Pezizomycotina</taxon>
        <taxon>Dothideomycetes</taxon>
        <taxon>Dothideomycetes incertae sedis</taxon>
        <taxon>Botryosphaeriales</taxon>
        <taxon>Botryosphaeriaceae</taxon>
        <taxon>Neofusicoccum</taxon>
    </lineage>
</organism>
<reference evidence="1" key="1">
    <citation type="submission" date="2024-09" db="EMBL/GenBank/DDBJ databases">
        <title>Draft Genome Sequences of Neofusicoccum parvum.</title>
        <authorList>
            <person name="Ashida A."/>
            <person name="Camagna M."/>
            <person name="Tanaka A."/>
            <person name="Takemoto D."/>
        </authorList>
    </citation>
    <scope>NUCLEOTIDE SEQUENCE</scope>
    <source>
        <strain evidence="1">PPO83</strain>
    </source>
</reference>
<comment type="caution">
    <text evidence="1">The sequence shown here is derived from an EMBL/GenBank/DDBJ whole genome shotgun (WGS) entry which is preliminary data.</text>
</comment>
<dbReference type="Proteomes" id="UP001165186">
    <property type="component" value="Unassembled WGS sequence"/>
</dbReference>
<name>A0ACB5RRP4_9PEZI</name>
<sequence>MSNAKVRGTAAFGKFKLCESAADVTNAAVLTDASRETPVLLRFSTVLGSRGSADAVRDVRGFAVKFCTEEGNWDVVGNNIPVSIQDAIKFPNVVHARKPEPHNEVPQAQSAHNNFWDFQFLYTEATHMFMWTQSDRAIPKLYRMMQGFGVNTYTLTNDKGERHFVKFHFTPELGVHSLVWDEALKVSGQDPDFHRKDLMKAIDMGDFELDILDATKIWPEELAPIHYIGELELNRNVDEFFTQTEQVALCTSHVVPGIGFSDDPLLQGRNFSYFDTQLSRLGINWQELPINRPICPVMNQNRDGAMRYGIHKETVNYWPTRYGACPPAKPSEGGYVEFPEKLAGIKTRLRSKKFQEHFNQAQLFFNSLSEPEKAHIAAALSFELDHCDDPVVCECMCERLAEIDLKLAQQVAESVGGSIPQETKRPSHGKKTKNLSQLDFLPKRPTIASCRVAIIITDGFDLVGYAGIKAALTAAQAFPFTIGSRHSPIFPAGEDRKSGEGVKPDHHLEGMRSTMFDSIFIPGGADEAAALVKNTVDLPEITVSESAETQESYGVVTAAKITPKSFKGVFKMANGTKDFVDAYFYSISQHRNWDH</sequence>
<gene>
    <name evidence="1" type="primary">g5685</name>
    <name evidence="1" type="ORF">NpPPO83_00005685</name>
</gene>
<evidence type="ECO:0000313" key="1">
    <source>
        <dbReference type="EMBL" id="GME23193.1"/>
    </source>
</evidence>
<keyword evidence="2" id="KW-1185">Reference proteome</keyword>
<dbReference type="EMBL" id="BSXG01000006">
    <property type="protein sequence ID" value="GME23193.1"/>
    <property type="molecule type" value="Genomic_DNA"/>
</dbReference>